<feature type="domain" description="DUF305" evidence="3">
    <location>
        <begin position="32"/>
        <end position="113"/>
    </location>
</feature>
<reference evidence="4 5" key="1">
    <citation type="submission" date="2023-11" db="EMBL/GenBank/DDBJ databases">
        <title>Draft genome of Azohydromonas lata strain H1 (DSM1123), a polyhydroxyalkanoate producer.</title>
        <authorList>
            <person name="Traversa D."/>
            <person name="D'Addabbo P."/>
            <person name="Pazzani C."/>
            <person name="Manzari C."/>
            <person name="Chiara M."/>
            <person name="Scrascia M."/>
        </authorList>
    </citation>
    <scope>NUCLEOTIDE SEQUENCE [LARGE SCALE GENOMIC DNA]</scope>
    <source>
        <strain evidence="4 5">H1</strain>
    </source>
</reference>
<name>A0ABU5IQ95_9BURK</name>
<evidence type="ECO:0000256" key="1">
    <source>
        <dbReference type="SAM" id="MobiDB-lite"/>
    </source>
</evidence>
<evidence type="ECO:0000259" key="3">
    <source>
        <dbReference type="Pfam" id="PF03713"/>
    </source>
</evidence>
<dbReference type="RefSeq" id="WP_322468343.1">
    <property type="nucleotide sequence ID" value="NZ_JAXOJX010000095.1"/>
</dbReference>
<dbReference type="Gene3D" id="1.20.1260.10">
    <property type="match status" value="1"/>
</dbReference>
<dbReference type="EMBL" id="JAXOJX010000095">
    <property type="protein sequence ID" value="MDZ5461077.1"/>
    <property type="molecule type" value="Genomic_DNA"/>
</dbReference>
<dbReference type="PANTHER" id="PTHR36933">
    <property type="entry name" value="SLL0788 PROTEIN"/>
    <property type="match status" value="1"/>
</dbReference>
<keyword evidence="5" id="KW-1185">Reference proteome</keyword>
<evidence type="ECO:0000313" key="5">
    <source>
        <dbReference type="Proteomes" id="UP001293718"/>
    </source>
</evidence>
<protein>
    <submittedName>
        <fullName evidence="4">DUF305 domain-containing protein</fullName>
    </submittedName>
</protein>
<accession>A0ABU5IQ95</accession>
<feature type="region of interest" description="Disordered" evidence="1">
    <location>
        <begin position="15"/>
        <end position="58"/>
    </location>
</feature>
<comment type="caution">
    <text evidence="4">The sequence shown here is derived from an EMBL/GenBank/DDBJ whole genome shotgun (WGS) entry which is preliminary data.</text>
</comment>
<evidence type="ECO:0000313" key="4">
    <source>
        <dbReference type="EMBL" id="MDZ5461077.1"/>
    </source>
</evidence>
<dbReference type="InterPro" id="IPR005183">
    <property type="entry name" value="DUF305_CopM-like"/>
</dbReference>
<organism evidence="4 5">
    <name type="scientific">Azohydromonas lata</name>
    <dbReference type="NCBI Taxonomy" id="45677"/>
    <lineage>
        <taxon>Bacteria</taxon>
        <taxon>Pseudomonadati</taxon>
        <taxon>Pseudomonadota</taxon>
        <taxon>Betaproteobacteria</taxon>
        <taxon>Burkholderiales</taxon>
        <taxon>Sphaerotilaceae</taxon>
        <taxon>Azohydromonas</taxon>
    </lineage>
</organism>
<sequence>MSGLTLLASGAALAQPASAPMHGGAAASGPLHGGAGQMDMHQAMRHGAQAMQDMKPTGNLDRDFAAMMRMHHQQAVEMSQAYLKQAKSPEMRAMAQKIIRDQKREIVQFDKWLRAHK</sequence>
<keyword evidence="2" id="KW-0732">Signal</keyword>
<dbReference type="Proteomes" id="UP001293718">
    <property type="component" value="Unassembled WGS sequence"/>
</dbReference>
<dbReference type="Pfam" id="PF03713">
    <property type="entry name" value="DUF305"/>
    <property type="match status" value="1"/>
</dbReference>
<dbReference type="PANTHER" id="PTHR36933:SF1">
    <property type="entry name" value="SLL0788 PROTEIN"/>
    <property type="match status" value="1"/>
</dbReference>
<proteinExistence type="predicted"/>
<feature type="chain" id="PRO_5046590612" evidence="2">
    <location>
        <begin position="20"/>
        <end position="117"/>
    </location>
</feature>
<evidence type="ECO:0000256" key="2">
    <source>
        <dbReference type="SAM" id="SignalP"/>
    </source>
</evidence>
<feature type="signal peptide" evidence="2">
    <location>
        <begin position="1"/>
        <end position="19"/>
    </location>
</feature>
<gene>
    <name evidence="4" type="ORF">SM757_31335</name>
</gene>
<dbReference type="InterPro" id="IPR012347">
    <property type="entry name" value="Ferritin-like"/>
</dbReference>